<feature type="domain" description="GGDEF" evidence="4">
    <location>
        <begin position="349"/>
        <end position="482"/>
    </location>
</feature>
<accession>A0A1F6UIH6</accession>
<name>A0A1F6UIH6_9PROT</name>
<comment type="caution">
    <text evidence="5">The sequence shown here is derived from an EMBL/GenBank/DDBJ whole genome shotgun (WGS) entry which is preliminary data.</text>
</comment>
<organism evidence="5 6">
    <name type="scientific">Candidatus Muproteobacteria bacterium RBG_19FT_COMBO_61_10</name>
    <dbReference type="NCBI Taxonomy" id="1817761"/>
    <lineage>
        <taxon>Bacteria</taxon>
        <taxon>Pseudomonadati</taxon>
        <taxon>Pseudomonadota</taxon>
        <taxon>Candidatus Muproteobacteria</taxon>
    </lineage>
</organism>
<protein>
    <recommendedName>
        <fullName evidence="1">diguanylate cyclase</fullName>
        <ecNumber evidence="1">2.7.7.65</ecNumber>
    </recommendedName>
</protein>
<dbReference type="PROSITE" id="PS50887">
    <property type="entry name" value="GGDEF"/>
    <property type="match status" value="1"/>
</dbReference>
<sequence length="496" mass="55623">MVDFYWGYTQLQGEHRASSGSAILRDVLDLLVDLKQTPAGLVIHDQITRLLIDCETEQHQTEQDYLELVTVLLEAYSRNPSSQNVMRVTARLIQLRSLNHLNRATIDALRDELLPGEAPQPAQEKDERELDEVMQGLNRWAAADKQRRPAAPATVAGEAGPPQMAPTQTTHNEVAAAAECVARTRAGEKKMQQMLVDEETGNAPPAERRVDTAYRLHLDRKRDEIDMLQETLVNKMADAIDQNKEFGVLLEIERGAMQQAENLQEIESLRQILLGCVDELLQGQRALGNKLRGSKDYLQLVKSDSERLHDELNKVRLLSLTDEFTGLPNRRAFMRRLDDEIGRSQRYATPLALVMIDLDGFKMVNDTRGHAAGDEVLRCYANDVLSVFRHHDMVARYGGEEFSVLLPNTASEDAMSAMRKVQGRVASILCEYEGRKLTLPTFSAGLTLYVPGESPAALIERADRALYSAKRRGRNRVEVDFVVPEKTVAPNGAEDD</sequence>
<dbReference type="PANTHER" id="PTHR45138:SF9">
    <property type="entry name" value="DIGUANYLATE CYCLASE DGCM-RELATED"/>
    <property type="match status" value="1"/>
</dbReference>
<evidence type="ECO:0000256" key="3">
    <source>
        <dbReference type="SAM" id="MobiDB-lite"/>
    </source>
</evidence>
<feature type="region of interest" description="Disordered" evidence="3">
    <location>
        <begin position="142"/>
        <end position="167"/>
    </location>
</feature>
<dbReference type="FunFam" id="3.30.70.270:FF:000001">
    <property type="entry name" value="Diguanylate cyclase domain protein"/>
    <property type="match status" value="1"/>
</dbReference>
<evidence type="ECO:0000256" key="2">
    <source>
        <dbReference type="ARBA" id="ARBA00034247"/>
    </source>
</evidence>
<evidence type="ECO:0000313" key="5">
    <source>
        <dbReference type="EMBL" id="OGI57187.1"/>
    </source>
</evidence>
<evidence type="ECO:0000313" key="6">
    <source>
        <dbReference type="Proteomes" id="UP000177950"/>
    </source>
</evidence>
<dbReference type="InterPro" id="IPR050469">
    <property type="entry name" value="Diguanylate_Cyclase"/>
</dbReference>
<dbReference type="NCBIfam" id="TIGR00254">
    <property type="entry name" value="GGDEF"/>
    <property type="match status" value="1"/>
</dbReference>
<dbReference type="Gene3D" id="3.30.70.270">
    <property type="match status" value="1"/>
</dbReference>
<dbReference type="AlphaFoldDB" id="A0A1F6UIH6"/>
<comment type="catalytic activity">
    <reaction evidence="2">
        <text>2 GTP = 3',3'-c-di-GMP + 2 diphosphate</text>
        <dbReference type="Rhea" id="RHEA:24898"/>
        <dbReference type="ChEBI" id="CHEBI:33019"/>
        <dbReference type="ChEBI" id="CHEBI:37565"/>
        <dbReference type="ChEBI" id="CHEBI:58805"/>
        <dbReference type="EC" id="2.7.7.65"/>
    </reaction>
</comment>
<dbReference type="EMBL" id="MFSV01000146">
    <property type="protein sequence ID" value="OGI57187.1"/>
    <property type="molecule type" value="Genomic_DNA"/>
</dbReference>
<dbReference type="InterPro" id="IPR043128">
    <property type="entry name" value="Rev_trsase/Diguanyl_cyclase"/>
</dbReference>
<proteinExistence type="predicted"/>
<dbReference type="SUPFAM" id="SSF55073">
    <property type="entry name" value="Nucleotide cyclase"/>
    <property type="match status" value="1"/>
</dbReference>
<dbReference type="Proteomes" id="UP000177950">
    <property type="component" value="Unassembled WGS sequence"/>
</dbReference>
<reference evidence="5 6" key="1">
    <citation type="journal article" date="2016" name="Nat. Commun.">
        <title>Thousands of microbial genomes shed light on interconnected biogeochemical processes in an aquifer system.</title>
        <authorList>
            <person name="Anantharaman K."/>
            <person name="Brown C.T."/>
            <person name="Hug L.A."/>
            <person name="Sharon I."/>
            <person name="Castelle C.J."/>
            <person name="Probst A.J."/>
            <person name="Thomas B.C."/>
            <person name="Singh A."/>
            <person name="Wilkins M.J."/>
            <person name="Karaoz U."/>
            <person name="Brodie E.L."/>
            <person name="Williams K.H."/>
            <person name="Hubbard S.S."/>
            <person name="Banfield J.F."/>
        </authorList>
    </citation>
    <scope>NUCLEOTIDE SEQUENCE [LARGE SCALE GENOMIC DNA]</scope>
</reference>
<gene>
    <name evidence="5" type="ORF">A2V58_00300</name>
</gene>
<dbReference type="CDD" id="cd01949">
    <property type="entry name" value="GGDEF"/>
    <property type="match status" value="1"/>
</dbReference>
<dbReference type="EC" id="2.7.7.65" evidence="1"/>
<evidence type="ECO:0000256" key="1">
    <source>
        <dbReference type="ARBA" id="ARBA00012528"/>
    </source>
</evidence>
<dbReference type="GO" id="GO:0052621">
    <property type="term" value="F:diguanylate cyclase activity"/>
    <property type="evidence" value="ECO:0007669"/>
    <property type="project" value="UniProtKB-EC"/>
</dbReference>
<dbReference type="Pfam" id="PF00990">
    <property type="entry name" value="GGDEF"/>
    <property type="match status" value="1"/>
</dbReference>
<evidence type="ECO:0000259" key="4">
    <source>
        <dbReference type="PROSITE" id="PS50887"/>
    </source>
</evidence>
<dbReference type="SMART" id="SM00267">
    <property type="entry name" value="GGDEF"/>
    <property type="match status" value="1"/>
</dbReference>
<dbReference type="InterPro" id="IPR029787">
    <property type="entry name" value="Nucleotide_cyclase"/>
</dbReference>
<dbReference type="PANTHER" id="PTHR45138">
    <property type="entry name" value="REGULATORY COMPONENTS OF SENSORY TRANSDUCTION SYSTEM"/>
    <property type="match status" value="1"/>
</dbReference>
<dbReference type="InterPro" id="IPR000160">
    <property type="entry name" value="GGDEF_dom"/>
</dbReference>